<dbReference type="InterPro" id="IPR000477">
    <property type="entry name" value="RT_dom"/>
</dbReference>
<dbReference type="InterPro" id="IPR000123">
    <property type="entry name" value="Reverse_transcriptase_msDNA"/>
</dbReference>
<comment type="caution">
    <text evidence="11">The sequence shown here is derived from an EMBL/GenBank/DDBJ whole genome shotgun (WGS) entry which is preliminary data.</text>
</comment>
<dbReference type="GO" id="GO:0003964">
    <property type="term" value="F:RNA-directed DNA polymerase activity"/>
    <property type="evidence" value="ECO:0007669"/>
    <property type="project" value="UniProtKB-KW"/>
</dbReference>
<comment type="similarity">
    <text evidence="8">Belongs to the bacterial reverse transcriptase family.</text>
</comment>
<organism evidence="11 12">
    <name type="scientific">Photobacterium phosphoreum</name>
    <dbReference type="NCBI Taxonomy" id="659"/>
    <lineage>
        <taxon>Bacteria</taxon>
        <taxon>Pseudomonadati</taxon>
        <taxon>Pseudomonadota</taxon>
        <taxon>Gammaproteobacteria</taxon>
        <taxon>Vibrionales</taxon>
        <taxon>Vibrionaceae</taxon>
        <taxon>Photobacterium</taxon>
    </lineage>
</organism>
<reference evidence="11" key="1">
    <citation type="submission" date="2019-11" db="EMBL/GenBank/DDBJ databases">
        <title>Comparative genomics of photobacteria reveal adaptation to distinct habitats.</title>
        <authorList>
            <person name="Fuertes-Perez S."/>
            <person name="Hilgarth M."/>
            <person name="Vogel R.F."/>
        </authorList>
    </citation>
    <scope>NUCLEOTIDE SEQUENCE</scope>
    <source>
        <strain evidence="11">TMW2.2145</strain>
    </source>
</reference>
<dbReference type="InterPro" id="IPR043128">
    <property type="entry name" value="Rev_trsase/Diguanyl_cyclase"/>
</dbReference>
<evidence type="ECO:0000256" key="9">
    <source>
        <dbReference type="ARBA" id="ARBA00048173"/>
    </source>
</evidence>
<keyword evidence="2" id="KW-0808">Transferase</keyword>
<evidence type="ECO:0000256" key="5">
    <source>
        <dbReference type="ARBA" id="ARBA00022842"/>
    </source>
</evidence>
<dbReference type="PANTHER" id="PTHR34047:SF7">
    <property type="entry name" value="RNA-DIRECTED DNA POLYMERASE"/>
    <property type="match status" value="1"/>
</dbReference>
<evidence type="ECO:0000256" key="4">
    <source>
        <dbReference type="ARBA" id="ARBA00022723"/>
    </source>
</evidence>
<dbReference type="AlphaFoldDB" id="A0AAW5A1H3"/>
<evidence type="ECO:0000256" key="1">
    <source>
        <dbReference type="ARBA" id="ARBA00012493"/>
    </source>
</evidence>
<evidence type="ECO:0000256" key="6">
    <source>
        <dbReference type="ARBA" id="ARBA00022918"/>
    </source>
</evidence>
<accession>A0AAW5A1H3</accession>
<dbReference type="Gene3D" id="3.30.70.270">
    <property type="match status" value="1"/>
</dbReference>
<dbReference type="PROSITE" id="PS50878">
    <property type="entry name" value="RT_POL"/>
    <property type="match status" value="1"/>
</dbReference>
<dbReference type="PRINTS" id="PR00866">
    <property type="entry name" value="RNADNAPOLMS"/>
</dbReference>
<evidence type="ECO:0000256" key="2">
    <source>
        <dbReference type="ARBA" id="ARBA00022679"/>
    </source>
</evidence>
<dbReference type="EC" id="2.7.7.49" evidence="1"/>
<evidence type="ECO:0000259" key="10">
    <source>
        <dbReference type="PROSITE" id="PS50878"/>
    </source>
</evidence>
<gene>
    <name evidence="11" type="ORF">GLP33_17185</name>
</gene>
<evidence type="ECO:0000313" key="11">
    <source>
        <dbReference type="EMBL" id="MCF2303468.1"/>
    </source>
</evidence>
<dbReference type="InterPro" id="IPR051083">
    <property type="entry name" value="GrpII_Intron_Splice-Mob/Def"/>
</dbReference>
<proteinExistence type="inferred from homology"/>
<keyword evidence="7" id="KW-0051">Antiviral defense</keyword>
<feature type="domain" description="Reverse transcriptase" evidence="10">
    <location>
        <begin position="84"/>
        <end position="326"/>
    </location>
</feature>
<keyword evidence="5" id="KW-0460">Magnesium</keyword>
<dbReference type="GO" id="GO:0046872">
    <property type="term" value="F:metal ion binding"/>
    <property type="evidence" value="ECO:0007669"/>
    <property type="project" value="UniProtKB-KW"/>
</dbReference>
<keyword evidence="6 11" id="KW-0695">RNA-directed DNA polymerase</keyword>
<dbReference type="Proteomes" id="UP000813876">
    <property type="component" value="Unassembled WGS sequence"/>
</dbReference>
<dbReference type="InterPro" id="IPR043502">
    <property type="entry name" value="DNA/RNA_pol_sf"/>
</dbReference>
<dbReference type="GO" id="GO:0051607">
    <property type="term" value="P:defense response to virus"/>
    <property type="evidence" value="ECO:0007669"/>
    <property type="project" value="UniProtKB-KW"/>
</dbReference>
<keyword evidence="3" id="KW-0548">Nucleotidyltransferase</keyword>
<dbReference type="Pfam" id="PF00078">
    <property type="entry name" value="RVT_1"/>
    <property type="match status" value="1"/>
</dbReference>
<comment type="catalytic activity">
    <reaction evidence="9">
        <text>DNA(n) + a 2'-deoxyribonucleoside 5'-triphosphate = DNA(n+1) + diphosphate</text>
        <dbReference type="Rhea" id="RHEA:22508"/>
        <dbReference type="Rhea" id="RHEA-COMP:17339"/>
        <dbReference type="Rhea" id="RHEA-COMP:17340"/>
        <dbReference type="ChEBI" id="CHEBI:33019"/>
        <dbReference type="ChEBI" id="CHEBI:61560"/>
        <dbReference type="ChEBI" id="CHEBI:173112"/>
        <dbReference type="EC" id="2.7.7.49"/>
    </reaction>
</comment>
<evidence type="ECO:0000256" key="8">
    <source>
        <dbReference type="ARBA" id="ARBA00034120"/>
    </source>
</evidence>
<dbReference type="GO" id="GO:0003723">
    <property type="term" value="F:RNA binding"/>
    <property type="evidence" value="ECO:0007669"/>
    <property type="project" value="InterPro"/>
</dbReference>
<dbReference type="EMBL" id="WMCP01000026">
    <property type="protein sequence ID" value="MCF2303468.1"/>
    <property type="molecule type" value="Genomic_DNA"/>
</dbReference>
<sequence>MVFSYSNSSVVVSVIVGVAEQNLSIKGSFVTIGPTHTYIYEGIRKGYSENQLLEIISRSSIQKSNGVSYLHSLNHISYITGTHYLFLRSVVDRTTLPYKQFTIPKKNGGERNVSSPVKQLKIVQRWICTHILADKIPHWRCFSFHKKASILNCAREHSGAKWLIKIDIENFFDSIKENQIYSVFKSMGYNSLVSFELARLCTLSSEISTSELINSNTKQLPYKRQENFTTGRLPQGSPTSPMLSNLVFDSLDVIFQRLAEKKSFVYTRYADDICFSSCQRSLGREECLQIIKIVSRILRSNNYQINRKKLKIIPPATTKSVLGLNVDWDTPKLSKQFKKRCQFHVRGITTFGLAEHAKYRRFESVYGMIKHVYGLINYCKQVEPSYGARLEILLITALEKEGFS</sequence>
<dbReference type="SUPFAM" id="SSF56672">
    <property type="entry name" value="DNA/RNA polymerases"/>
    <property type="match status" value="1"/>
</dbReference>
<evidence type="ECO:0000313" key="12">
    <source>
        <dbReference type="Proteomes" id="UP000813876"/>
    </source>
</evidence>
<evidence type="ECO:0000256" key="3">
    <source>
        <dbReference type="ARBA" id="ARBA00022695"/>
    </source>
</evidence>
<protein>
    <recommendedName>
        <fullName evidence="1">RNA-directed DNA polymerase</fullName>
        <ecNumber evidence="1">2.7.7.49</ecNumber>
    </recommendedName>
</protein>
<name>A0AAW5A1H3_PHOPO</name>
<dbReference type="PANTHER" id="PTHR34047">
    <property type="entry name" value="NUCLEAR INTRON MATURASE 1, MITOCHONDRIAL-RELATED"/>
    <property type="match status" value="1"/>
</dbReference>
<dbReference type="CDD" id="cd03487">
    <property type="entry name" value="RT_Bac_retron_II"/>
    <property type="match status" value="1"/>
</dbReference>
<evidence type="ECO:0000256" key="7">
    <source>
        <dbReference type="ARBA" id="ARBA00023118"/>
    </source>
</evidence>
<keyword evidence="4" id="KW-0479">Metal-binding</keyword>